<proteinExistence type="predicted"/>
<protein>
    <submittedName>
        <fullName evidence="2">Capsid protein</fullName>
    </submittedName>
</protein>
<reference evidence="2" key="1">
    <citation type="submission" date="2020-01" db="EMBL/GenBank/DDBJ databases">
        <title>Viral genomes from wild and zoo birds in China.</title>
        <authorList>
            <person name="Yao Y."/>
            <person name="Shan T."/>
            <person name="Yang S."/>
            <person name="Zhang W."/>
        </authorList>
    </citation>
    <scope>NUCLEOTIDE SEQUENCE</scope>
    <source>
        <strain evidence="2">Zftwig07cir1</strain>
    </source>
</reference>
<organism evidence="2">
    <name type="scientific">Cressdnaviricota sp</name>
    <dbReference type="NCBI Taxonomy" id="2748378"/>
    <lineage>
        <taxon>Viruses</taxon>
        <taxon>Monodnaviria</taxon>
        <taxon>Shotokuvirae</taxon>
        <taxon>Cressdnaviricota</taxon>
    </lineage>
</organism>
<name>A0A6M9Z7V4_9VIRU</name>
<accession>A0A6M9Z7V4</accession>
<feature type="region of interest" description="Disordered" evidence="1">
    <location>
        <begin position="277"/>
        <end position="298"/>
    </location>
</feature>
<evidence type="ECO:0000313" key="2">
    <source>
        <dbReference type="EMBL" id="QKN88885.1"/>
    </source>
</evidence>
<evidence type="ECO:0000256" key="1">
    <source>
        <dbReference type="SAM" id="MobiDB-lite"/>
    </source>
</evidence>
<sequence>MPRYSARRGSYRRRYSSRRRRFSRLYSRYPRMTRGVRYVNSRDTSVCNVKIVNNQNKYLWFPESSSISNVAYIPSFSSNETVPIEKLSQCSLLDSPLYRLYSTIYDEVKIRGVQYQITLRKPPDLAADVGTAEVYTMLDRRFGNGESPRTPTNLATACVSAPISFTDYRVPIIRRYYSARDVIERVQYHDCTLVKRGNYVFDVAYEAVAMNPNFFSPCFFFCVKLPITFTQEHSIPISVRVVYYLTFRNPKGLNYDFPIPDEPQETTLEDHVEVPGEVPADVPDELPPEVSYKESVVT</sequence>
<dbReference type="EMBL" id="MT138064">
    <property type="protein sequence ID" value="QKN88885.1"/>
    <property type="molecule type" value="Genomic_DNA"/>
</dbReference>